<dbReference type="PANTHER" id="PTHR21340">
    <property type="entry name" value="DIADENOSINE 5,5-P1,P4-TETRAPHOSPHATE PYROPHOSPHOHYDROLASE MUTT"/>
    <property type="match status" value="1"/>
</dbReference>
<gene>
    <name evidence="3" type="ORF">LX16_0680</name>
</gene>
<feature type="domain" description="Nudix hydrolase" evidence="2">
    <location>
        <begin position="8"/>
        <end position="156"/>
    </location>
</feature>
<evidence type="ECO:0000313" key="3">
    <source>
        <dbReference type="EMBL" id="TWJ14985.1"/>
    </source>
</evidence>
<dbReference type="Proteomes" id="UP000321617">
    <property type="component" value="Unassembled WGS sequence"/>
</dbReference>
<protein>
    <submittedName>
        <fullName evidence="3">Putative NUDIX family NTP pyrophosphohydrolase</fullName>
    </submittedName>
</protein>
<dbReference type="GO" id="GO:0004081">
    <property type="term" value="F:bis(5'-nucleosyl)-tetraphosphatase (asymmetrical) activity"/>
    <property type="evidence" value="ECO:0007669"/>
    <property type="project" value="TreeGrafter"/>
</dbReference>
<comment type="caution">
    <text evidence="3">The sequence shown here is derived from an EMBL/GenBank/DDBJ whole genome shotgun (WGS) entry which is preliminary data.</text>
</comment>
<dbReference type="GO" id="GO:0006167">
    <property type="term" value="P:AMP biosynthetic process"/>
    <property type="evidence" value="ECO:0007669"/>
    <property type="project" value="TreeGrafter"/>
</dbReference>
<sequence length="166" mass="18652">MFWQYRRVATRSAGILLYRRRDDVEVLIGHMGGPWWTRRDHRAWSIPKGEYTAGEEPLAAARREFQEELGVPVPAGPVTPLGEIRQSGGKHVTVWAIDGEIDEKAVRFGEFEMEWPPGSGTTRRFPELDRIAWTDLPTAAERLVAAQAAFLDRLRAALAAAGDRSQ</sequence>
<dbReference type="Gene3D" id="3.90.79.10">
    <property type="entry name" value="Nucleoside Triphosphate Pyrophosphohydrolase"/>
    <property type="match status" value="1"/>
</dbReference>
<dbReference type="InterPro" id="IPR015797">
    <property type="entry name" value="NUDIX_hydrolase-like_dom_sf"/>
</dbReference>
<dbReference type="GO" id="GO:0006754">
    <property type="term" value="P:ATP biosynthetic process"/>
    <property type="evidence" value="ECO:0007669"/>
    <property type="project" value="TreeGrafter"/>
</dbReference>
<reference evidence="3 4" key="1">
    <citation type="journal article" date="2013" name="Stand. Genomic Sci.">
        <title>Genomic Encyclopedia of Type Strains, Phase I: The one thousand microbial genomes (KMG-I) project.</title>
        <authorList>
            <person name="Kyrpides N.C."/>
            <person name="Woyke T."/>
            <person name="Eisen J.A."/>
            <person name="Garrity G."/>
            <person name="Lilburn T.G."/>
            <person name="Beck B.J."/>
            <person name="Whitman W.B."/>
            <person name="Hugenholtz P."/>
            <person name="Klenk H.P."/>
        </authorList>
    </citation>
    <scope>NUCLEOTIDE SEQUENCE [LARGE SCALE GENOMIC DNA]</scope>
    <source>
        <strain evidence="3 4">DSM 45044</strain>
    </source>
</reference>
<keyword evidence="4" id="KW-1185">Reference proteome</keyword>
<accession>A0A562VAU4</accession>
<evidence type="ECO:0000259" key="2">
    <source>
        <dbReference type="PROSITE" id="PS51462"/>
    </source>
</evidence>
<dbReference type="PROSITE" id="PS00893">
    <property type="entry name" value="NUDIX_BOX"/>
    <property type="match status" value="1"/>
</dbReference>
<evidence type="ECO:0000313" key="4">
    <source>
        <dbReference type="Proteomes" id="UP000321617"/>
    </source>
</evidence>
<dbReference type="PROSITE" id="PS51462">
    <property type="entry name" value="NUDIX"/>
    <property type="match status" value="1"/>
</dbReference>
<dbReference type="InterPro" id="IPR051325">
    <property type="entry name" value="Nudix_hydrolase_domain"/>
</dbReference>
<dbReference type="InterPro" id="IPR020084">
    <property type="entry name" value="NUDIX_hydrolase_CS"/>
</dbReference>
<keyword evidence="1 3" id="KW-0378">Hydrolase</keyword>
<dbReference type="PANTHER" id="PTHR21340:SF7">
    <property type="entry name" value="NUDIX HYDROLASE DOMAIN-CONTAINING PROTEIN"/>
    <property type="match status" value="1"/>
</dbReference>
<dbReference type="InterPro" id="IPR000086">
    <property type="entry name" value="NUDIX_hydrolase_dom"/>
</dbReference>
<proteinExistence type="predicted"/>
<dbReference type="AlphaFoldDB" id="A0A562VAU4"/>
<dbReference type="CDD" id="cd04662">
    <property type="entry name" value="NUDIX_Hydrolase"/>
    <property type="match status" value="1"/>
</dbReference>
<dbReference type="EMBL" id="VLLL01000005">
    <property type="protein sequence ID" value="TWJ14985.1"/>
    <property type="molecule type" value="Genomic_DNA"/>
</dbReference>
<organism evidence="3 4">
    <name type="scientific">Stackebrandtia albiflava</name>
    <dbReference type="NCBI Taxonomy" id="406432"/>
    <lineage>
        <taxon>Bacteria</taxon>
        <taxon>Bacillati</taxon>
        <taxon>Actinomycetota</taxon>
        <taxon>Actinomycetes</taxon>
        <taxon>Glycomycetales</taxon>
        <taxon>Glycomycetaceae</taxon>
        <taxon>Stackebrandtia</taxon>
    </lineage>
</organism>
<evidence type="ECO:0000256" key="1">
    <source>
        <dbReference type="ARBA" id="ARBA00022801"/>
    </source>
</evidence>
<dbReference type="Pfam" id="PF00293">
    <property type="entry name" value="NUDIX"/>
    <property type="match status" value="1"/>
</dbReference>
<name>A0A562VAU4_9ACTN</name>
<dbReference type="SUPFAM" id="SSF55811">
    <property type="entry name" value="Nudix"/>
    <property type="match status" value="1"/>
</dbReference>